<dbReference type="SMART" id="SM00100">
    <property type="entry name" value="cNMP"/>
    <property type="match status" value="1"/>
</dbReference>
<gene>
    <name evidence="6" type="ORF">BN53_05245</name>
</gene>
<comment type="caution">
    <text evidence="6">The sequence shown here is derived from an EMBL/GenBank/DDBJ whole genome shotgun (WGS) entry which is preliminary data.</text>
</comment>
<dbReference type="RefSeq" id="WP_009560045.1">
    <property type="nucleotide sequence ID" value="NZ_AYZN01000005.1"/>
</dbReference>
<dbReference type="CDD" id="cd00038">
    <property type="entry name" value="CAP_ED"/>
    <property type="match status" value="1"/>
</dbReference>
<dbReference type="OrthoDB" id="9798104at2"/>
<dbReference type="InterPro" id="IPR050397">
    <property type="entry name" value="Env_Response_Regulators"/>
</dbReference>
<keyword evidence="7" id="KW-1185">Reference proteome</keyword>
<dbReference type="InterPro" id="IPR036390">
    <property type="entry name" value="WH_DNA-bd_sf"/>
</dbReference>
<dbReference type="PROSITE" id="PS50042">
    <property type="entry name" value="CNMP_BINDING_3"/>
    <property type="match status" value="1"/>
</dbReference>
<name>I7LE59_9LACO</name>
<dbReference type="InterPro" id="IPR036388">
    <property type="entry name" value="WH-like_DNA-bd_sf"/>
</dbReference>
<evidence type="ECO:0000259" key="5">
    <source>
        <dbReference type="PROSITE" id="PS51063"/>
    </source>
</evidence>
<dbReference type="CDD" id="cd00092">
    <property type="entry name" value="HTH_CRP"/>
    <property type="match status" value="1"/>
</dbReference>
<feature type="domain" description="Cyclic nucleotide-binding" evidence="4">
    <location>
        <begin position="14"/>
        <end position="135"/>
    </location>
</feature>
<dbReference type="GO" id="GO:0003700">
    <property type="term" value="F:DNA-binding transcription factor activity"/>
    <property type="evidence" value="ECO:0007669"/>
    <property type="project" value="TreeGrafter"/>
</dbReference>
<dbReference type="STRING" id="1423790.BN53_05245"/>
<sequence>MEHSPLSCISQAELFKDLPLELRKQLVTVSSHQQMFKKGSLIRQPDDGNDGMMLVDHGRAKVYSIAENGKESVLEVLKTGDFEGQASLFRHEASDNFIEALEDTTICSIKRIDFQNLLQKHPEISINLLNSFGQKLTEIEKNTSRRNSLEAKDRLFAYLEDQAREQGSDSFKLTMKKKDLASYLGFTPETLSRQLKKLAAEGRINLNGKQVEIL</sequence>
<evidence type="ECO:0000259" key="4">
    <source>
        <dbReference type="PROSITE" id="PS50042"/>
    </source>
</evidence>
<dbReference type="GO" id="GO:0005829">
    <property type="term" value="C:cytosol"/>
    <property type="evidence" value="ECO:0007669"/>
    <property type="project" value="TreeGrafter"/>
</dbReference>
<dbReference type="InterPro" id="IPR012318">
    <property type="entry name" value="HTH_CRP"/>
</dbReference>
<dbReference type="Pfam" id="PF13545">
    <property type="entry name" value="HTH_Crp_2"/>
    <property type="match status" value="1"/>
</dbReference>
<keyword evidence="3" id="KW-0804">Transcription</keyword>
<dbReference type="PANTHER" id="PTHR24567">
    <property type="entry name" value="CRP FAMILY TRANSCRIPTIONAL REGULATORY PROTEIN"/>
    <property type="match status" value="1"/>
</dbReference>
<dbReference type="PRINTS" id="PR00034">
    <property type="entry name" value="HTHCRP"/>
</dbReference>
<dbReference type="InterPro" id="IPR018490">
    <property type="entry name" value="cNMP-bd_dom_sf"/>
</dbReference>
<dbReference type="Pfam" id="PF00027">
    <property type="entry name" value="cNMP_binding"/>
    <property type="match status" value="1"/>
</dbReference>
<keyword evidence="2" id="KW-0238">DNA-binding</keyword>
<proteinExistence type="predicted"/>
<organism evidence="6 7">
    <name type="scientific">Lactobacillus pasteurii DSM 23907 = CRBIP 24.76</name>
    <dbReference type="NCBI Taxonomy" id="1423790"/>
    <lineage>
        <taxon>Bacteria</taxon>
        <taxon>Bacillati</taxon>
        <taxon>Bacillota</taxon>
        <taxon>Bacilli</taxon>
        <taxon>Lactobacillales</taxon>
        <taxon>Lactobacillaceae</taxon>
        <taxon>Lactobacillus</taxon>
    </lineage>
</organism>
<evidence type="ECO:0000256" key="2">
    <source>
        <dbReference type="ARBA" id="ARBA00023125"/>
    </source>
</evidence>
<accession>I7LE59</accession>
<feature type="domain" description="HTH crp-type" evidence="5">
    <location>
        <begin position="149"/>
        <end position="214"/>
    </location>
</feature>
<dbReference type="AlphaFoldDB" id="I7LE59"/>
<dbReference type="Gene3D" id="1.10.10.10">
    <property type="entry name" value="Winged helix-like DNA-binding domain superfamily/Winged helix DNA-binding domain"/>
    <property type="match status" value="1"/>
</dbReference>
<keyword evidence="1" id="KW-0805">Transcription regulation</keyword>
<evidence type="ECO:0000313" key="6">
    <source>
        <dbReference type="EMBL" id="CCI85493.1"/>
    </source>
</evidence>
<dbReference type="PROSITE" id="PS51063">
    <property type="entry name" value="HTH_CRP_2"/>
    <property type="match status" value="1"/>
</dbReference>
<evidence type="ECO:0000256" key="3">
    <source>
        <dbReference type="ARBA" id="ARBA00023163"/>
    </source>
</evidence>
<protein>
    <submittedName>
        <fullName evidence="6">FNR family transcriptional regulator</fullName>
    </submittedName>
</protein>
<dbReference type="InterPro" id="IPR000595">
    <property type="entry name" value="cNMP-bd_dom"/>
</dbReference>
<dbReference type="EMBL" id="CAKD01000022">
    <property type="protein sequence ID" value="CCI85493.1"/>
    <property type="molecule type" value="Genomic_DNA"/>
</dbReference>
<dbReference type="SUPFAM" id="SSF46785">
    <property type="entry name" value="Winged helix' DNA-binding domain"/>
    <property type="match status" value="1"/>
</dbReference>
<dbReference type="eggNOG" id="COG0664">
    <property type="taxonomic scope" value="Bacteria"/>
</dbReference>
<dbReference type="InterPro" id="IPR014710">
    <property type="entry name" value="RmlC-like_jellyroll"/>
</dbReference>
<dbReference type="Proteomes" id="UP000009311">
    <property type="component" value="Unassembled WGS sequence"/>
</dbReference>
<evidence type="ECO:0000313" key="7">
    <source>
        <dbReference type="Proteomes" id="UP000009311"/>
    </source>
</evidence>
<reference evidence="6 7" key="1">
    <citation type="submission" date="2012-06" db="EMBL/GenBank/DDBJ databases">
        <title>Draft Genome Sequence of Lactobacillus pasteurii CRBIP 24.76T.</title>
        <authorList>
            <person name="Cousin S."/>
            <person name="Bouchier C."/>
            <person name="Loux V."/>
            <person name="Ma L."/>
            <person name="Creno S."/>
            <person name="Bizet C."/>
            <person name="Clermont D."/>
        </authorList>
    </citation>
    <scope>NUCLEOTIDE SEQUENCE [LARGE SCALE GENOMIC DNA]</scope>
    <source>
        <strain evidence="7">CRBIP 24.76T</strain>
    </source>
</reference>
<dbReference type="SMART" id="SM00419">
    <property type="entry name" value="HTH_CRP"/>
    <property type="match status" value="1"/>
</dbReference>
<dbReference type="Gene3D" id="2.60.120.10">
    <property type="entry name" value="Jelly Rolls"/>
    <property type="match status" value="1"/>
</dbReference>
<dbReference type="SUPFAM" id="SSF51206">
    <property type="entry name" value="cAMP-binding domain-like"/>
    <property type="match status" value="1"/>
</dbReference>
<dbReference type="PANTHER" id="PTHR24567:SF26">
    <property type="entry name" value="REGULATORY PROTEIN YEIL"/>
    <property type="match status" value="1"/>
</dbReference>
<dbReference type="GO" id="GO:0003677">
    <property type="term" value="F:DNA binding"/>
    <property type="evidence" value="ECO:0007669"/>
    <property type="project" value="UniProtKB-KW"/>
</dbReference>
<evidence type="ECO:0000256" key="1">
    <source>
        <dbReference type="ARBA" id="ARBA00023015"/>
    </source>
</evidence>